<sequence length="302" mass="32577">MAGRLRILVTGGTGQVGTELARQAWPDHVELILPNRQELDLASSEAVRAYVMAGRFDAVINPGAYTAVDKAEADCTTAFAVNAMAAAALADATRELNIPLVHVSTDYVFNGSKSEGYQEDDPINPINVYGASKAAGEHAVRLGNPRHVILRTAWVFSPHGSNFVTTMLRLADRPELRVVSDQKGCPTAASDIAEALRIIAMRLIEDRDAPVGTFHFVNAGDTTWFGLASEIFRQEREAGSSVPEVIAISTTDYPTPARRPANSVLSVARLVDQYGISPRPWQLALKDTLAALRNERSKGAPS</sequence>
<comment type="similarity">
    <text evidence="2 6">Belongs to the dTDP-4-dehydrorhamnose reductase family.</text>
</comment>
<evidence type="ECO:0000256" key="5">
    <source>
        <dbReference type="ARBA" id="ARBA00048200"/>
    </source>
</evidence>
<evidence type="ECO:0000256" key="6">
    <source>
        <dbReference type="RuleBase" id="RU364082"/>
    </source>
</evidence>
<dbReference type="UniPathway" id="UPA00124"/>
<dbReference type="SUPFAM" id="SSF51735">
    <property type="entry name" value="NAD(P)-binding Rossmann-fold domains"/>
    <property type="match status" value="1"/>
</dbReference>
<keyword evidence="6" id="KW-0560">Oxidoreductase</keyword>
<dbReference type="EC" id="1.1.1.133" evidence="3 6"/>
<dbReference type="PANTHER" id="PTHR10491">
    <property type="entry name" value="DTDP-4-DEHYDRORHAMNOSE REDUCTASE"/>
    <property type="match status" value="1"/>
</dbReference>
<evidence type="ECO:0000256" key="1">
    <source>
        <dbReference type="ARBA" id="ARBA00004781"/>
    </source>
</evidence>
<feature type="domain" description="RmlD-like substrate binding" evidence="7">
    <location>
        <begin position="6"/>
        <end position="292"/>
    </location>
</feature>
<dbReference type="CDD" id="cd05254">
    <property type="entry name" value="dTDP_HR_like_SDR_e"/>
    <property type="match status" value="1"/>
</dbReference>
<dbReference type="STRING" id="1121003.SAMN03080618_03188"/>
<evidence type="ECO:0000259" key="7">
    <source>
        <dbReference type="Pfam" id="PF04321"/>
    </source>
</evidence>
<dbReference type="NCBIfam" id="TIGR01214">
    <property type="entry name" value="rmlD"/>
    <property type="match status" value="1"/>
</dbReference>
<comment type="catalytic activity">
    <reaction evidence="5 6">
        <text>dTDP-beta-L-rhamnose + NADP(+) = dTDP-4-dehydro-beta-L-rhamnose + NADPH + H(+)</text>
        <dbReference type="Rhea" id="RHEA:21796"/>
        <dbReference type="ChEBI" id="CHEBI:15378"/>
        <dbReference type="ChEBI" id="CHEBI:57510"/>
        <dbReference type="ChEBI" id="CHEBI:57783"/>
        <dbReference type="ChEBI" id="CHEBI:58349"/>
        <dbReference type="ChEBI" id="CHEBI:62830"/>
        <dbReference type="EC" id="1.1.1.133"/>
    </reaction>
</comment>
<gene>
    <name evidence="8" type="ORF">SAMN03080618_03188</name>
</gene>
<dbReference type="Proteomes" id="UP000242763">
    <property type="component" value="Unassembled WGS sequence"/>
</dbReference>
<dbReference type="AlphaFoldDB" id="A0A1I3S0H0"/>
<comment type="function">
    <text evidence="6">Catalyzes the reduction of dTDP-6-deoxy-L-lyxo-4-hexulose to yield dTDP-L-rhamnose.</text>
</comment>
<dbReference type="PANTHER" id="PTHR10491:SF4">
    <property type="entry name" value="METHIONINE ADENOSYLTRANSFERASE 2 SUBUNIT BETA"/>
    <property type="match status" value="1"/>
</dbReference>
<protein>
    <recommendedName>
        <fullName evidence="4 6">dTDP-4-dehydrorhamnose reductase</fullName>
        <ecNumber evidence="3 6">1.1.1.133</ecNumber>
    </recommendedName>
</protein>
<organism evidence="8 9">
    <name type="scientific">Aquamicrobium aerolatum DSM 21857</name>
    <dbReference type="NCBI Taxonomy" id="1121003"/>
    <lineage>
        <taxon>Bacteria</taxon>
        <taxon>Pseudomonadati</taxon>
        <taxon>Pseudomonadota</taxon>
        <taxon>Alphaproteobacteria</taxon>
        <taxon>Hyphomicrobiales</taxon>
        <taxon>Phyllobacteriaceae</taxon>
        <taxon>Aerobium</taxon>
    </lineage>
</organism>
<dbReference type="OrthoDB" id="9803892at2"/>
<proteinExistence type="inferred from homology"/>
<dbReference type="RefSeq" id="WP_091524399.1">
    <property type="nucleotide sequence ID" value="NZ_FORF01000024.1"/>
</dbReference>
<evidence type="ECO:0000313" key="8">
    <source>
        <dbReference type="EMBL" id="SFJ51037.1"/>
    </source>
</evidence>
<keyword evidence="6" id="KW-0521">NADP</keyword>
<dbReference type="Gene3D" id="3.40.50.720">
    <property type="entry name" value="NAD(P)-binding Rossmann-like Domain"/>
    <property type="match status" value="1"/>
</dbReference>
<evidence type="ECO:0000313" key="9">
    <source>
        <dbReference type="Proteomes" id="UP000242763"/>
    </source>
</evidence>
<dbReference type="EMBL" id="FORF01000024">
    <property type="protein sequence ID" value="SFJ51037.1"/>
    <property type="molecule type" value="Genomic_DNA"/>
</dbReference>
<dbReference type="GO" id="GO:0019305">
    <property type="term" value="P:dTDP-rhamnose biosynthetic process"/>
    <property type="evidence" value="ECO:0007669"/>
    <property type="project" value="UniProtKB-UniPathway"/>
</dbReference>
<dbReference type="InterPro" id="IPR005913">
    <property type="entry name" value="dTDP_dehydrorham_reduct"/>
</dbReference>
<reference evidence="9" key="1">
    <citation type="submission" date="2016-10" db="EMBL/GenBank/DDBJ databases">
        <authorList>
            <person name="Varghese N."/>
            <person name="Submissions S."/>
        </authorList>
    </citation>
    <scope>NUCLEOTIDE SEQUENCE [LARGE SCALE GENOMIC DNA]</scope>
    <source>
        <strain evidence="9">DSM 21857</strain>
    </source>
</reference>
<keyword evidence="9" id="KW-1185">Reference proteome</keyword>
<evidence type="ECO:0000256" key="4">
    <source>
        <dbReference type="ARBA" id="ARBA00017099"/>
    </source>
</evidence>
<comment type="pathway">
    <text evidence="1 6">Carbohydrate biosynthesis; dTDP-L-rhamnose biosynthesis.</text>
</comment>
<dbReference type="InterPro" id="IPR029903">
    <property type="entry name" value="RmlD-like-bd"/>
</dbReference>
<evidence type="ECO:0000256" key="2">
    <source>
        <dbReference type="ARBA" id="ARBA00010944"/>
    </source>
</evidence>
<dbReference type="GO" id="GO:0008831">
    <property type="term" value="F:dTDP-4-dehydrorhamnose reductase activity"/>
    <property type="evidence" value="ECO:0007669"/>
    <property type="project" value="UniProtKB-EC"/>
</dbReference>
<evidence type="ECO:0000256" key="3">
    <source>
        <dbReference type="ARBA" id="ARBA00012929"/>
    </source>
</evidence>
<comment type="cofactor">
    <cofactor evidence="6">
        <name>Mg(2+)</name>
        <dbReference type="ChEBI" id="CHEBI:18420"/>
    </cofactor>
    <text evidence="6">Binds 1 Mg(2+) ion per monomer.</text>
</comment>
<name>A0A1I3S0H0_9HYPH</name>
<accession>A0A1I3S0H0</accession>
<dbReference type="Gene3D" id="3.90.25.10">
    <property type="entry name" value="UDP-galactose 4-epimerase, domain 1"/>
    <property type="match status" value="1"/>
</dbReference>
<dbReference type="InterPro" id="IPR036291">
    <property type="entry name" value="NAD(P)-bd_dom_sf"/>
</dbReference>
<dbReference type="Pfam" id="PF04321">
    <property type="entry name" value="RmlD_sub_bind"/>
    <property type="match status" value="1"/>
</dbReference>